<dbReference type="PANTHER" id="PTHR46070:SF2">
    <property type="entry name" value="DENN DOMAIN-CONTAINING PROTEIN 5A"/>
    <property type="match status" value="1"/>
</dbReference>
<dbReference type="PROSITE" id="PS50211">
    <property type="entry name" value="DENN"/>
    <property type="match status" value="1"/>
</dbReference>
<comment type="subcellular location">
    <subcellularLocation>
        <location evidence="1">Membrane</location>
    </subcellularLocation>
</comment>
<dbReference type="GO" id="GO:0042147">
    <property type="term" value="P:retrograde transport, endosome to Golgi"/>
    <property type="evidence" value="ECO:0007669"/>
    <property type="project" value="TreeGrafter"/>
</dbReference>
<keyword evidence="12" id="KW-1185">Reference proteome</keyword>
<dbReference type="InterPro" id="IPR037516">
    <property type="entry name" value="Tripartite_DENN"/>
</dbReference>
<feature type="domain" description="RUN" evidence="10">
    <location>
        <begin position="789"/>
        <end position="937"/>
    </location>
</feature>
<evidence type="ECO:0000256" key="4">
    <source>
        <dbReference type="ARBA" id="ARBA00022737"/>
    </source>
</evidence>
<dbReference type="SMART" id="SM00800">
    <property type="entry name" value="uDENN"/>
    <property type="match status" value="1"/>
</dbReference>
<dbReference type="InterPro" id="IPR005112">
    <property type="entry name" value="dDENN_dom"/>
</dbReference>
<keyword evidence="7" id="KW-0812">Transmembrane</keyword>
<dbReference type="CDD" id="cd01757">
    <property type="entry name" value="PLAT_RAB6IP1"/>
    <property type="match status" value="1"/>
</dbReference>
<dbReference type="SUPFAM" id="SSF140741">
    <property type="entry name" value="RUN domain-like"/>
    <property type="match status" value="2"/>
</dbReference>
<dbReference type="Pfam" id="PF02141">
    <property type="entry name" value="DENN"/>
    <property type="match status" value="1"/>
</dbReference>
<evidence type="ECO:0000259" key="8">
    <source>
        <dbReference type="PROSITE" id="PS50095"/>
    </source>
</evidence>
<dbReference type="FunFam" id="2.60.60.20:FF:000001">
    <property type="entry name" value="DENN domain containing 5B"/>
    <property type="match status" value="1"/>
</dbReference>
<evidence type="ECO:0000256" key="3">
    <source>
        <dbReference type="ARBA" id="ARBA00022658"/>
    </source>
</evidence>
<evidence type="ECO:0000256" key="2">
    <source>
        <dbReference type="ARBA" id="ARBA00006664"/>
    </source>
</evidence>
<dbReference type="GO" id="GO:0005802">
    <property type="term" value="C:trans-Golgi network"/>
    <property type="evidence" value="ECO:0007669"/>
    <property type="project" value="TreeGrafter"/>
</dbReference>
<dbReference type="GO" id="GO:0016020">
    <property type="term" value="C:membrane"/>
    <property type="evidence" value="ECO:0007669"/>
    <property type="project" value="UniProtKB-SubCell"/>
</dbReference>
<evidence type="ECO:0000259" key="10">
    <source>
        <dbReference type="PROSITE" id="PS50826"/>
    </source>
</evidence>
<feature type="domain" description="PLAT" evidence="8">
    <location>
        <begin position="941"/>
        <end position="1049"/>
    </location>
</feature>
<dbReference type="SMART" id="SM00801">
    <property type="entry name" value="dDENN"/>
    <property type="match status" value="1"/>
</dbReference>
<evidence type="ECO:0000256" key="7">
    <source>
        <dbReference type="SAM" id="Phobius"/>
    </source>
</evidence>
<dbReference type="SUPFAM" id="SSF49723">
    <property type="entry name" value="Lipase/lipooxygenase domain (PLAT/LH2 domain)"/>
    <property type="match status" value="1"/>
</dbReference>
<protein>
    <recommendedName>
        <fullName evidence="13">DENN/MADD domain containing 5A</fullName>
    </recommendedName>
</protein>
<comment type="similarity">
    <text evidence="2">Belongs to the RAB6IP1 family.</text>
</comment>
<dbReference type="Proteomes" id="UP000694402">
    <property type="component" value="Unassembled WGS sequence"/>
</dbReference>
<dbReference type="PROSITE" id="PS50826">
    <property type="entry name" value="RUN"/>
    <property type="match status" value="2"/>
</dbReference>
<dbReference type="Gene3D" id="3.40.50.11500">
    <property type="match status" value="1"/>
</dbReference>
<evidence type="ECO:0000313" key="11">
    <source>
        <dbReference type="Ensembl" id="ENSOTSP00005120668.1"/>
    </source>
</evidence>
<dbReference type="GeneTree" id="ENSGT00940000153678"/>
<dbReference type="InterPro" id="IPR047277">
    <property type="entry name" value="PLAT_RAB6IP1"/>
</dbReference>
<feature type="transmembrane region" description="Helical" evidence="7">
    <location>
        <begin position="917"/>
        <end position="943"/>
    </location>
</feature>
<gene>
    <name evidence="11" type="primary">DENND5A</name>
</gene>
<dbReference type="AlphaFoldDB" id="A0AAZ3PWS3"/>
<reference evidence="12" key="1">
    <citation type="journal article" date="2018" name="PLoS ONE">
        <title>Chinook salmon (Oncorhynchus tshawytscha) genome and transcriptome.</title>
        <authorList>
            <person name="Christensen K.A."/>
            <person name="Leong J.S."/>
            <person name="Sakhrani D."/>
            <person name="Biagi C.A."/>
            <person name="Minkley D.R."/>
            <person name="Withler R.E."/>
            <person name="Rondeau E.B."/>
            <person name="Koop B.F."/>
            <person name="Devlin R.H."/>
        </authorList>
    </citation>
    <scope>NUCLEOTIDE SEQUENCE [LARGE SCALE GENOMIC DNA]</scope>
</reference>
<evidence type="ECO:0008006" key="13">
    <source>
        <dbReference type="Google" id="ProtNLM"/>
    </source>
</evidence>
<keyword evidence="3" id="KW-0344">Guanine-nucleotide releasing factor</keyword>
<evidence type="ECO:0000259" key="9">
    <source>
        <dbReference type="PROSITE" id="PS50211"/>
    </source>
</evidence>
<dbReference type="PANTHER" id="PTHR46070">
    <property type="entry name" value="PINSTRIPE, ISOFORM A"/>
    <property type="match status" value="1"/>
</dbReference>
<dbReference type="Pfam" id="PF02759">
    <property type="entry name" value="RUN"/>
    <property type="match status" value="1"/>
</dbReference>
<evidence type="ECO:0000256" key="5">
    <source>
        <dbReference type="ARBA" id="ARBA00023136"/>
    </source>
</evidence>
<comment type="caution">
    <text evidence="6">Lacks conserved residue(s) required for the propagation of feature annotation.</text>
</comment>
<name>A0AAZ3PWS3_ONCTS</name>
<dbReference type="Pfam" id="PF01477">
    <property type="entry name" value="PLAT"/>
    <property type="match status" value="1"/>
</dbReference>
<dbReference type="Pfam" id="PF03456">
    <property type="entry name" value="uDENN"/>
    <property type="match status" value="1"/>
</dbReference>
<dbReference type="InterPro" id="IPR004012">
    <property type="entry name" value="Run_dom"/>
</dbReference>
<keyword evidence="5 7" id="KW-0472">Membrane</keyword>
<reference evidence="11" key="3">
    <citation type="submission" date="2025-09" db="UniProtKB">
        <authorList>
            <consortium name="Ensembl"/>
        </authorList>
    </citation>
    <scope>IDENTIFICATION</scope>
</reference>
<dbReference type="PROSITE" id="PS50095">
    <property type="entry name" value="PLAT"/>
    <property type="match status" value="1"/>
</dbReference>
<sequence>MTTGFSSNSCRFADYFVICGLDTESGLEPDELSALCQYIEATKFRDGARGLASADEGENFEQSPLRRTFKSKVLAHYPENVEWSPFDQDAVGMLCMPKGLAFRTQADTREPQFHSFIITREDGSRTYGFALTFYEEVTSKQICSAMQTLYHMHNAEQYDILHTPTTPRCPEDQRHLQPHPLNPHPQHTLLPTPSISRLQRFNSYDISRDTLYVSKCICLIAPMAFPQACRKVLQQLHQAVSSPQPPPLPLESYVYNILYEVPLPPAGRSLKFSGVYGPVVCQRPSTAELPLFDFPISQVFELLGVENVLQLFTCALLEIQILLYSQHYQRLMTVAESITALMFPFQWQHVYVPILPASLLHFLDAPVPYLMGLHSNGEGDRTKLELPQEANLCFVDIDNHFIELPEDLPLFPNKLEFIQEISEVLLAFGVSPEGNPLHSQGQAKHRGFRSTDMVTDRRNGNLASSPLNSYLLRENETIARLQALVKRTGVSLEKDASSNKDLKVQCDEEELKMHQLNIQVREVFANRFTQMFADYEVFVIQPSQDKESWFSNRDQMQNFDKASFLSDQPEPYLPFLSRFLETQMFASFIDSKILCHDDEDKEHTLRVFDSRVDKMRMLNVRTPTLRTSMYQTCTNIDEKAIEMRVVKIDHTALHPHLLDMKIGQGRYEHGFFPRLQSDVLSTGPVSNKWAKRSAPAQWRRKDRQKQHAEHLYLDNDQREKYIQEARNLGTTIRQPKLSNLSPSVIAQTNWKFVEGLLKECRNKTKRMLVEKMGREAVELGHGEVSITGVEENTLIASLCDLLERIWSHGLQVKQGKSALWSHLLHYQESKEKTDAAPAGLGPPERRKSDAGAALAPLKVSLIRDMRLQTVIVQSMIITSYEMLNLFFCDFICCFCFFCRKLYKRYAFLRCDDEKEQFLYHLLSFNAVDYFCFTNVFTTIMIPYHVLVIPSKKLGGSMFTANPWVCVSGELAETGVLQVPKHTQEITFECQNLGKLTTVQMGHDNSGLYAKWLVEYVMVRNEITGHAYKFPCGRWLGKGVDDGSLERVLVGELVTPNSENEDRMCRTPPMQQSPGMMRRFVTISPNSKPKLNTSQIQEGVGEAINGIVKHFHKPEKERGSLTLLLCGEYGLVWALEQVFQHGFKSPRLFKNVFIWDFLGKASNTQPLHLNIQVRHFCRFMRAINSTSRNIGKDGKFQMLVCLGARDHLLHHWIALLTDCPITVQMYEDTALIKDRSLVNSLIRVLQTLQEFNITLEASLVKGIGI</sequence>
<dbReference type="InterPro" id="IPR037213">
    <property type="entry name" value="Run_dom_sf"/>
</dbReference>
<keyword evidence="7" id="KW-1133">Transmembrane helix</keyword>
<dbReference type="GO" id="GO:0005829">
    <property type="term" value="C:cytosol"/>
    <property type="evidence" value="ECO:0007669"/>
    <property type="project" value="GOC"/>
</dbReference>
<dbReference type="SMART" id="SM00799">
    <property type="entry name" value="DENN"/>
    <property type="match status" value="1"/>
</dbReference>
<dbReference type="Gene3D" id="2.60.60.20">
    <property type="entry name" value="PLAT/LH2 domain"/>
    <property type="match status" value="1"/>
</dbReference>
<dbReference type="InterPro" id="IPR001024">
    <property type="entry name" value="PLAT/LH2_dom"/>
</dbReference>
<reference evidence="11" key="2">
    <citation type="submission" date="2025-08" db="UniProtKB">
        <authorList>
            <consortium name="Ensembl"/>
        </authorList>
    </citation>
    <scope>IDENTIFICATION</scope>
</reference>
<evidence type="ECO:0000256" key="6">
    <source>
        <dbReference type="PROSITE-ProRule" id="PRU00152"/>
    </source>
</evidence>
<dbReference type="Gene3D" id="3.30.450.200">
    <property type="match status" value="1"/>
</dbReference>
<feature type="transmembrane region" description="Helical" evidence="7">
    <location>
        <begin position="875"/>
        <end position="897"/>
    </location>
</feature>
<dbReference type="GO" id="GO:0005085">
    <property type="term" value="F:guanyl-nucleotide exchange factor activity"/>
    <property type="evidence" value="ECO:0007669"/>
    <property type="project" value="UniProtKB-KW"/>
</dbReference>
<dbReference type="Pfam" id="PF03455">
    <property type="entry name" value="dDENN"/>
    <property type="match status" value="1"/>
</dbReference>
<dbReference type="Ensembl" id="ENSOTST00005155706.1">
    <property type="protein sequence ID" value="ENSOTSP00005120668.1"/>
    <property type="gene ID" value="ENSOTSG00005018277.2"/>
</dbReference>
<dbReference type="GO" id="GO:0031267">
    <property type="term" value="F:small GTPase binding"/>
    <property type="evidence" value="ECO:0007669"/>
    <property type="project" value="InterPro"/>
</dbReference>
<proteinExistence type="inferred from homology"/>
<dbReference type="InterPro" id="IPR036392">
    <property type="entry name" value="PLAT/LH2_dom_sf"/>
</dbReference>
<feature type="domain" description="UDENN" evidence="9">
    <location>
        <begin position="53"/>
        <end position="602"/>
    </location>
</feature>
<accession>A0AAZ3PWS3</accession>
<evidence type="ECO:0000313" key="12">
    <source>
        <dbReference type="Proteomes" id="UP000694402"/>
    </source>
</evidence>
<feature type="domain" description="RUN" evidence="10">
    <location>
        <begin position="1121"/>
        <end position="1259"/>
    </location>
</feature>
<evidence type="ECO:0000256" key="1">
    <source>
        <dbReference type="ARBA" id="ARBA00004370"/>
    </source>
</evidence>
<dbReference type="FunFam" id="1.20.58.900:FF:000007">
    <property type="entry name" value="DENN domain-containing protein 5B"/>
    <property type="match status" value="1"/>
</dbReference>
<dbReference type="InterPro" id="IPR005113">
    <property type="entry name" value="uDENN_dom"/>
</dbReference>
<dbReference type="InterPro" id="IPR047278">
    <property type="entry name" value="DEN5A/B"/>
</dbReference>
<dbReference type="InterPro" id="IPR043153">
    <property type="entry name" value="DENN_C"/>
</dbReference>
<dbReference type="SMART" id="SM00593">
    <property type="entry name" value="RUN"/>
    <property type="match status" value="2"/>
</dbReference>
<keyword evidence="4" id="KW-0677">Repeat</keyword>
<dbReference type="Gene3D" id="1.20.58.900">
    <property type="match status" value="3"/>
</dbReference>
<dbReference type="InterPro" id="IPR001194">
    <property type="entry name" value="cDENN_dom"/>
</dbReference>
<organism evidence="11 12">
    <name type="scientific">Oncorhynchus tshawytscha</name>
    <name type="common">Chinook salmon</name>
    <name type="synonym">Salmo tshawytscha</name>
    <dbReference type="NCBI Taxonomy" id="74940"/>
    <lineage>
        <taxon>Eukaryota</taxon>
        <taxon>Metazoa</taxon>
        <taxon>Chordata</taxon>
        <taxon>Craniata</taxon>
        <taxon>Vertebrata</taxon>
        <taxon>Euteleostomi</taxon>
        <taxon>Actinopterygii</taxon>
        <taxon>Neopterygii</taxon>
        <taxon>Teleostei</taxon>
        <taxon>Protacanthopterygii</taxon>
        <taxon>Salmoniformes</taxon>
        <taxon>Salmonidae</taxon>
        <taxon>Salmoninae</taxon>
        <taxon>Oncorhynchus</taxon>
    </lineage>
</organism>